<protein>
    <submittedName>
        <fullName evidence="1">Uncharacterized protein</fullName>
    </submittedName>
</protein>
<comment type="caution">
    <text evidence="1">The sequence shown here is derived from an EMBL/GenBank/DDBJ whole genome shotgun (WGS) entry which is preliminary data.</text>
</comment>
<dbReference type="Proteomes" id="UP000467124">
    <property type="component" value="Unassembled WGS sequence"/>
</dbReference>
<evidence type="ECO:0000313" key="1">
    <source>
        <dbReference type="EMBL" id="MYR31745.1"/>
    </source>
</evidence>
<dbReference type="EMBL" id="WWHY01000001">
    <property type="protein sequence ID" value="MYR31745.1"/>
    <property type="molecule type" value="Genomic_DNA"/>
</dbReference>
<dbReference type="RefSeq" id="WP_014910169.1">
    <property type="nucleotide sequence ID" value="NZ_BAZE01000013.1"/>
</dbReference>
<reference evidence="1 2" key="1">
    <citation type="journal article" date="2019" name="Nat. Commun.">
        <title>The antimicrobial potential of Streptomyces from insect microbiomes.</title>
        <authorList>
            <person name="Chevrette M.G."/>
            <person name="Carlson C.M."/>
            <person name="Ortega H.E."/>
            <person name="Thomas C."/>
            <person name="Ananiev G.E."/>
            <person name="Barns K.J."/>
            <person name="Book A.J."/>
            <person name="Cagnazzo J."/>
            <person name="Carlos C."/>
            <person name="Flanigan W."/>
            <person name="Grubbs K.J."/>
            <person name="Horn H.A."/>
            <person name="Hoffmann F.M."/>
            <person name="Klassen J.L."/>
            <person name="Knack J.J."/>
            <person name="Lewin G.R."/>
            <person name="McDonald B.R."/>
            <person name="Muller L."/>
            <person name="Melo W.G.P."/>
            <person name="Pinto-Tomas A.A."/>
            <person name="Schmitz A."/>
            <person name="Wendt-Pienkowski E."/>
            <person name="Wildman S."/>
            <person name="Zhao M."/>
            <person name="Zhang F."/>
            <person name="Bugni T.S."/>
            <person name="Andes D.R."/>
            <person name="Pupo M.T."/>
            <person name="Currie C.R."/>
        </authorList>
    </citation>
    <scope>NUCLEOTIDE SEQUENCE [LARGE SCALE GENOMIC DNA]</scope>
    <source>
        <strain evidence="1 2">SID5840</strain>
    </source>
</reference>
<evidence type="ECO:0000313" key="2">
    <source>
        <dbReference type="Proteomes" id="UP000467124"/>
    </source>
</evidence>
<proteinExistence type="predicted"/>
<dbReference type="OMA" id="VIEWFKG"/>
<dbReference type="GeneID" id="91393673"/>
<organism evidence="1 2">
    <name type="scientific">Nocardiopsis alba</name>
    <dbReference type="NCBI Taxonomy" id="53437"/>
    <lineage>
        <taxon>Bacteria</taxon>
        <taxon>Bacillati</taxon>
        <taxon>Actinomycetota</taxon>
        <taxon>Actinomycetes</taxon>
        <taxon>Streptosporangiales</taxon>
        <taxon>Nocardiopsidaceae</taxon>
        <taxon>Nocardiopsis</taxon>
    </lineage>
</organism>
<accession>A0A7K2IPL7</accession>
<name>A0A7K2IPL7_9ACTN</name>
<gene>
    <name evidence="1" type="ORF">GTW20_05530</name>
</gene>
<sequence length="116" mass="11748">MFGDVIEWFKGMFGGGADELVDGASGALDQAGAGAEDLMGTAQEAGQSFGEGVVGEQFLQDSGLDAAAQDLQEGALGEVTETAQGFQEQAETWSGVAEDPMGAAADEIRGRLTGEG</sequence>
<dbReference type="AlphaFoldDB" id="A0A7K2IPL7"/>